<dbReference type="Proteomes" id="UP001431199">
    <property type="component" value="Unassembled WGS sequence"/>
</dbReference>
<organism evidence="1 2">
    <name type="scientific">Eubacterium album</name>
    <dbReference type="NCBI Taxonomy" id="2978477"/>
    <lineage>
        <taxon>Bacteria</taxon>
        <taxon>Bacillati</taxon>
        <taxon>Bacillota</taxon>
        <taxon>Clostridia</taxon>
        <taxon>Eubacteriales</taxon>
        <taxon>Eubacteriaceae</taxon>
        <taxon>Eubacterium</taxon>
    </lineage>
</organism>
<name>A0ABT2M1Q0_9FIRM</name>
<keyword evidence="2" id="KW-1185">Reference proteome</keyword>
<evidence type="ECO:0000313" key="1">
    <source>
        <dbReference type="EMBL" id="MCT7399456.1"/>
    </source>
</evidence>
<dbReference type="RefSeq" id="WP_260978872.1">
    <property type="nucleotide sequence ID" value="NZ_JAODBU010000009.1"/>
</dbReference>
<accession>A0ABT2M1Q0</accession>
<evidence type="ECO:0008006" key="3">
    <source>
        <dbReference type="Google" id="ProtNLM"/>
    </source>
</evidence>
<dbReference type="EMBL" id="JAODBU010000009">
    <property type="protein sequence ID" value="MCT7399456.1"/>
    <property type="molecule type" value="Genomic_DNA"/>
</dbReference>
<gene>
    <name evidence="1" type="ORF">N5B56_10235</name>
</gene>
<comment type="caution">
    <text evidence="1">The sequence shown here is derived from an EMBL/GenBank/DDBJ whole genome shotgun (WGS) entry which is preliminary data.</text>
</comment>
<evidence type="ECO:0000313" key="2">
    <source>
        <dbReference type="Proteomes" id="UP001431199"/>
    </source>
</evidence>
<sequence>MGDNYAMYCGECGKYFYGPTKHDDWNIHIFYICNVLGLPGSGWAWAWDTYDTFYKKEDHEHTDTMQRSYCQNKGKQVSQKLLESKYTPYRTDVPMSYPPTGPVWWYIDKF</sequence>
<proteinExistence type="predicted"/>
<protein>
    <recommendedName>
        <fullName evidence="3">C2H2-type domain-containing protein</fullName>
    </recommendedName>
</protein>
<reference evidence="1" key="1">
    <citation type="submission" date="2022-09" db="EMBL/GenBank/DDBJ databases">
        <title>Eubacterium sp. LFL-14 isolated from human feces.</title>
        <authorList>
            <person name="Liu F."/>
        </authorList>
    </citation>
    <scope>NUCLEOTIDE SEQUENCE</scope>
    <source>
        <strain evidence="1">LFL-14</strain>
    </source>
</reference>